<dbReference type="RefSeq" id="WP_191189046.1">
    <property type="nucleotide sequence ID" value="NZ_JACWMY010000005.1"/>
</dbReference>
<evidence type="ECO:0008006" key="3">
    <source>
        <dbReference type="Google" id="ProtNLM"/>
    </source>
</evidence>
<dbReference type="Proteomes" id="UP000606600">
    <property type="component" value="Unassembled WGS sequence"/>
</dbReference>
<protein>
    <recommendedName>
        <fullName evidence="3">IrrE N-terminal-like domain-containing protein</fullName>
    </recommendedName>
</protein>
<evidence type="ECO:0000313" key="2">
    <source>
        <dbReference type="Proteomes" id="UP000606600"/>
    </source>
</evidence>
<proteinExistence type="predicted"/>
<organism evidence="1 2">
    <name type="scientific">Mucilaginibacter pankratovii</name>
    <dbReference type="NCBI Taxonomy" id="2772110"/>
    <lineage>
        <taxon>Bacteria</taxon>
        <taxon>Pseudomonadati</taxon>
        <taxon>Bacteroidota</taxon>
        <taxon>Sphingobacteriia</taxon>
        <taxon>Sphingobacteriales</taxon>
        <taxon>Sphingobacteriaceae</taxon>
        <taxon>Mucilaginibacter</taxon>
    </lineage>
</organism>
<accession>A0ABR7WPY2</accession>
<evidence type="ECO:0000313" key="1">
    <source>
        <dbReference type="EMBL" id="MBD1364381.1"/>
    </source>
</evidence>
<dbReference type="EMBL" id="JACWMY010000005">
    <property type="protein sequence ID" value="MBD1364381.1"/>
    <property type="molecule type" value="Genomic_DNA"/>
</dbReference>
<comment type="caution">
    <text evidence="1">The sequence shown here is derived from an EMBL/GenBank/DDBJ whole genome shotgun (WGS) entry which is preliminary data.</text>
</comment>
<sequence length="124" mass="14436">MQGWATSITKITRVPDLGSTPARVNRRTGEMFLSVKHMKALPMEHRLFIMLHEMGHVVLQSTDEAQVDDWAFNKYADMGYSLNASVKALTQILNDQKPEHAWRMYLQLERAKQYDREHYGNTKI</sequence>
<gene>
    <name evidence="1" type="ORF">IDJ77_11230</name>
</gene>
<reference evidence="1 2" key="1">
    <citation type="submission" date="2020-09" db="EMBL/GenBank/DDBJ databases">
        <title>Novel species of Mucilaginibacter isolated from a glacier on the Tibetan Plateau.</title>
        <authorList>
            <person name="Liu Q."/>
            <person name="Xin Y.-H."/>
        </authorList>
    </citation>
    <scope>NUCLEOTIDE SEQUENCE [LARGE SCALE GENOMIC DNA]</scope>
    <source>
        <strain evidence="1 2">ZT4R22</strain>
    </source>
</reference>
<name>A0ABR7WPY2_9SPHI</name>
<keyword evidence="2" id="KW-1185">Reference proteome</keyword>